<evidence type="ECO:0000313" key="3">
    <source>
        <dbReference type="Proteomes" id="UP000518300"/>
    </source>
</evidence>
<dbReference type="AlphaFoldDB" id="A0A848L4G9"/>
<feature type="domain" description="Tetratrico peptide repeat group 5" evidence="1">
    <location>
        <begin position="43"/>
        <end position="160"/>
    </location>
</feature>
<evidence type="ECO:0000259" key="1">
    <source>
        <dbReference type="Pfam" id="PF12688"/>
    </source>
</evidence>
<comment type="caution">
    <text evidence="2">The sequence shown here is derived from an EMBL/GenBank/DDBJ whole genome shotgun (WGS) entry which is preliminary data.</text>
</comment>
<dbReference type="Pfam" id="PF12688">
    <property type="entry name" value="TPR_5"/>
    <property type="match status" value="1"/>
</dbReference>
<proteinExistence type="predicted"/>
<dbReference type="Proteomes" id="UP000518300">
    <property type="component" value="Unassembled WGS sequence"/>
</dbReference>
<dbReference type="InterPro" id="IPR011990">
    <property type="entry name" value="TPR-like_helical_dom_sf"/>
</dbReference>
<protein>
    <submittedName>
        <fullName evidence="2">Tetratricopeptide repeat protein</fullName>
    </submittedName>
</protein>
<dbReference type="Gene3D" id="1.25.40.10">
    <property type="entry name" value="Tetratricopeptide repeat domain"/>
    <property type="match status" value="1"/>
</dbReference>
<keyword evidence="3" id="KW-1185">Reference proteome</keyword>
<evidence type="ECO:0000313" key="2">
    <source>
        <dbReference type="EMBL" id="NMO13604.1"/>
    </source>
</evidence>
<reference evidence="2 3" key="1">
    <citation type="submission" date="2020-04" db="EMBL/GenBank/DDBJ databases">
        <title>Draft genome of Pyxidicoccus fallax type strain.</title>
        <authorList>
            <person name="Whitworth D.E."/>
        </authorList>
    </citation>
    <scope>NUCLEOTIDE SEQUENCE [LARGE SCALE GENOMIC DNA]</scope>
    <source>
        <strain evidence="2 3">DSM 14698</strain>
    </source>
</reference>
<dbReference type="InterPro" id="IPR041656">
    <property type="entry name" value="TPR_5"/>
</dbReference>
<gene>
    <name evidence="2" type="ORF">HG543_01830</name>
</gene>
<organism evidence="2 3">
    <name type="scientific">Pyxidicoccus fallax</name>
    <dbReference type="NCBI Taxonomy" id="394095"/>
    <lineage>
        <taxon>Bacteria</taxon>
        <taxon>Pseudomonadati</taxon>
        <taxon>Myxococcota</taxon>
        <taxon>Myxococcia</taxon>
        <taxon>Myxococcales</taxon>
        <taxon>Cystobacterineae</taxon>
        <taxon>Myxococcaceae</taxon>
        <taxon>Pyxidicoccus</taxon>
    </lineage>
</organism>
<dbReference type="SUPFAM" id="SSF48452">
    <property type="entry name" value="TPR-like"/>
    <property type="match status" value="1"/>
</dbReference>
<dbReference type="RefSeq" id="WP_169342886.1">
    <property type="nucleotide sequence ID" value="NZ_JABBJJ010000005.1"/>
</dbReference>
<accession>A0A848L4G9</accession>
<name>A0A848L4G9_9BACT</name>
<dbReference type="EMBL" id="JABBJJ010000005">
    <property type="protein sequence ID" value="NMO13604.1"/>
    <property type="molecule type" value="Genomic_DNA"/>
</dbReference>
<sequence length="177" mass="18678">MTPDTEWERRISELWRGFDTYAPAEFIEKVRALASELPAGHPIGLFELASAHDSIGQEPQAAPLYRQALAAGLPGERRRQAVIQLASTLRNLGAVEESVALLTAERAAGSDALDDAVAAFLALALVDSGREREAVALALTALSRHLPMYNRSLANYARALTARGRTGSGPSGGGSGG</sequence>